<feature type="transmembrane region" description="Helical" evidence="1">
    <location>
        <begin position="110"/>
        <end position="129"/>
    </location>
</feature>
<dbReference type="EMBL" id="NTHN01000076">
    <property type="protein sequence ID" value="PBD20070.1"/>
    <property type="molecule type" value="Genomic_DNA"/>
</dbReference>
<dbReference type="AlphaFoldDB" id="A0A2A3K0A2"/>
<gene>
    <name evidence="3" type="ORF">CLG85_05820</name>
</gene>
<feature type="transmembrane region" description="Helical" evidence="1">
    <location>
        <begin position="85"/>
        <end position="104"/>
    </location>
</feature>
<comment type="caution">
    <text evidence="3">The sequence shown here is derived from an EMBL/GenBank/DDBJ whole genome shotgun (WGS) entry which is preliminary data.</text>
</comment>
<name>A0A2A3K0A2_9RHOB</name>
<proteinExistence type="predicted"/>
<keyword evidence="1" id="KW-0472">Membrane</keyword>
<feature type="transmembrane region" description="Helical" evidence="1">
    <location>
        <begin position="12"/>
        <end position="29"/>
    </location>
</feature>
<dbReference type="InterPro" id="IPR009936">
    <property type="entry name" value="DUF1468"/>
</dbReference>
<keyword evidence="1" id="KW-1133">Transmembrane helix</keyword>
<feature type="transmembrane region" description="Helical" evidence="1">
    <location>
        <begin position="141"/>
        <end position="168"/>
    </location>
</feature>
<sequence>MTNQETAMRLLSGRIVFDLALLAGAAWGLWQSQSLPPGYGGGDIGPGDFPRAVLVLGVIALLAVLRQDVSAALRRAPDVDTPPHLQGTFAALLISALLIAYVLLLEPLGFLAATGAFLFFGILACSRFLDPPDSVAAWRRTLLGAALVATVATGLSFFVFTYGFGLIFP</sequence>
<protein>
    <recommendedName>
        <fullName evidence="2">DUF1468 domain-containing protein</fullName>
    </recommendedName>
</protein>
<organism evidence="3">
    <name type="scientific">Alloyangia mangrovi</name>
    <dbReference type="NCBI Taxonomy" id="1779329"/>
    <lineage>
        <taxon>Bacteria</taxon>
        <taxon>Pseudomonadati</taxon>
        <taxon>Pseudomonadota</taxon>
        <taxon>Alphaproteobacteria</taxon>
        <taxon>Rhodobacterales</taxon>
        <taxon>Roseobacteraceae</taxon>
        <taxon>Alloyangia</taxon>
    </lineage>
</organism>
<evidence type="ECO:0000313" key="3">
    <source>
        <dbReference type="EMBL" id="PBD20070.1"/>
    </source>
</evidence>
<feature type="transmembrane region" description="Helical" evidence="1">
    <location>
        <begin position="49"/>
        <end position="65"/>
    </location>
</feature>
<evidence type="ECO:0000256" key="1">
    <source>
        <dbReference type="SAM" id="Phobius"/>
    </source>
</evidence>
<feature type="domain" description="DUF1468" evidence="2">
    <location>
        <begin position="20"/>
        <end position="169"/>
    </location>
</feature>
<reference evidence="3" key="1">
    <citation type="submission" date="2017-09" db="EMBL/GenBank/DDBJ databases">
        <title>Yangia sp. SAOS 153D whole genome sequencing.</title>
        <authorList>
            <person name="Verma A."/>
            <person name="Krishnamurthi S."/>
        </authorList>
    </citation>
    <scope>NUCLEOTIDE SEQUENCE [LARGE SCALE GENOMIC DNA]</scope>
    <source>
        <strain evidence="3">SAOS 153D</strain>
    </source>
</reference>
<dbReference type="Pfam" id="PF07331">
    <property type="entry name" value="TctB"/>
    <property type="match status" value="1"/>
</dbReference>
<evidence type="ECO:0000259" key="2">
    <source>
        <dbReference type="Pfam" id="PF07331"/>
    </source>
</evidence>
<accession>A0A2A3K0A2</accession>
<keyword evidence="1" id="KW-0812">Transmembrane</keyword>